<accession>A0A7J6FRC6</accession>
<evidence type="ECO:0000313" key="2">
    <source>
        <dbReference type="EMBL" id="KAF4372380.1"/>
    </source>
</evidence>
<comment type="caution">
    <text evidence="2">The sequence shown here is derived from an EMBL/GenBank/DDBJ whole genome shotgun (WGS) entry which is preliminary data.</text>
</comment>
<evidence type="ECO:0000256" key="1">
    <source>
        <dbReference type="SAM" id="SignalP"/>
    </source>
</evidence>
<dbReference type="Proteomes" id="UP000525078">
    <property type="component" value="Unassembled WGS sequence"/>
</dbReference>
<sequence length="176" mass="19169">MMKMKVVVVVFVYLILNPITSSSSSMRMDPNYSPIASSSSSSSKFSVGRNIFKGLKCTNFVKEEMVDKILDHVNATKAVKITLMKSADFGICVANNFCDCLSLPYPPVMYGCMGVLGLKCMNDAVLKSPYLYSCALACVTSIITTATHTPKLDEKSIGDFCYSNAGRDSFVLCVMV</sequence>
<evidence type="ECO:0000313" key="3">
    <source>
        <dbReference type="Proteomes" id="UP000525078"/>
    </source>
</evidence>
<feature type="signal peptide" evidence="1">
    <location>
        <begin position="1"/>
        <end position="22"/>
    </location>
</feature>
<name>A0A7J6FRC6_CANSA</name>
<feature type="chain" id="PRO_5029569066" evidence="1">
    <location>
        <begin position="23"/>
        <end position="176"/>
    </location>
</feature>
<reference evidence="2 3" key="1">
    <citation type="journal article" date="2020" name="bioRxiv">
        <title>Sequence and annotation of 42 cannabis genomes reveals extensive copy number variation in cannabinoid synthesis and pathogen resistance genes.</title>
        <authorList>
            <person name="Mckernan K.J."/>
            <person name="Helbert Y."/>
            <person name="Kane L.T."/>
            <person name="Ebling H."/>
            <person name="Zhang L."/>
            <person name="Liu B."/>
            <person name="Eaton Z."/>
            <person name="Mclaughlin S."/>
            <person name="Kingan S."/>
            <person name="Baybayan P."/>
            <person name="Concepcion G."/>
            <person name="Jordan M."/>
            <person name="Riva A."/>
            <person name="Barbazuk W."/>
            <person name="Harkins T."/>
        </authorList>
    </citation>
    <scope>NUCLEOTIDE SEQUENCE [LARGE SCALE GENOMIC DNA]</scope>
    <source>
        <strain evidence="3">cv. Jamaican Lion 4</strain>
        <tissue evidence="2">Leaf</tissue>
    </source>
</reference>
<dbReference type="AlphaFoldDB" id="A0A7J6FRC6"/>
<organism evidence="2 3">
    <name type="scientific">Cannabis sativa</name>
    <name type="common">Hemp</name>
    <name type="synonym">Marijuana</name>
    <dbReference type="NCBI Taxonomy" id="3483"/>
    <lineage>
        <taxon>Eukaryota</taxon>
        <taxon>Viridiplantae</taxon>
        <taxon>Streptophyta</taxon>
        <taxon>Embryophyta</taxon>
        <taxon>Tracheophyta</taxon>
        <taxon>Spermatophyta</taxon>
        <taxon>Magnoliopsida</taxon>
        <taxon>eudicotyledons</taxon>
        <taxon>Gunneridae</taxon>
        <taxon>Pentapetalae</taxon>
        <taxon>rosids</taxon>
        <taxon>fabids</taxon>
        <taxon>Rosales</taxon>
        <taxon>Cannabaceae</taxon>
        <taxon>Cannabis</taxon>
    </lineage>
</organism>
<protein>
    <submittedName>
        <fullName evidence="2">Uncharacterized protein</fullName>
    </submittedName>
</protein>
<gene>
    <name evidence="2" type="ORF">F8388_027053</name>
</gene>
<keyword evidence="1" id="KW-0732">Signal</keyword>
<dbReference type="EMBL" id="JAATIP010000105">
    <property type="protein sequence ID" value="KAF4372380.1"/>
    <property type="molecule type" value="Genomic_DNA"/>
</dbReference>
<proteinExistence type="predicted"/>